<keyword evidence="3" id="KW-1003">Cell membrane</keyword>
<proteinExistence type="inferred from homology"/>
<dbReference type="OrthoDB" id="9793799at2"/>
<organism evidence="9 10">
    <name type="scientific">Pedobacter lusitanus</name>
    <dbReference type="NCBI Taxonomy" id="1503925"/>
    <lineage>
        <taxon>Bacteria</taxon>
        <taxon>Pseudomonadati</taxon>
        <taxon>Bacteroidota</taxon>
        <taxon>Sphingobacteriia</taxon>
        <taxon>Sphingobacteriales</taxon>
        <taxon>Sphingobacteriaceae</taxon>
        <taxon>Pedobacter</taxon>
    </lineage>
</organism>
<keyword evidence="5 7" id="KW-1133">Transmembrane helix</keyword>
<accession>A0A0D0F712</accession>
<evidence type="ECO:0000256" key="3">
    <source>
        <dbReference type="ARBA" id="ARBA00022475"/>
    </source>
</evidence>
<keyword evidence="6 7" id="KW-0472">Membrane</keyword>
<dbReference type="Pfam" id="PF04239">
    <property type="entry name" value="DUF421"/>
    <property type="match status" value="1"/>
</dbReference>
<dbReference type="EMBL" id="JXRA01000037">
    <property type="protein sequence ID" value="KIO77358.1"/>
    <property type="molecule type" value="Genomic_DNA"/>
</dbReference>
<evidence type="ECO:0000256" key="5">
    <source>
        <dbReference type="ARBA" id="ARBA00022989"/>
    </source>
</evidence>
<keyword evidence="10" id="KW-1185">Reference proteome</keyword>
<evidence type="ECO:0000256" key="4">
    <source>
        <dbReference type="ARBA" id="ARBA00022692"/>
    </source>
</evidence>
<dbReference type="Proteomes" id="UP000032049">
    <property type="component" value="Unassembled WGS sequence"/>
</dbReference>
<evidence type="ECO:0000256" key="7">
    <source>
        <dbReference type="SAM" id="Phobius"/>
    </source>
</evidence>
<gene>
    <name evidence="9" type="ORF">TH53_09825</name>
</gene>
<dbReference type="AlphaFoldDB" id="A0A0D0F712"/>
<evidence type="ECO:0000259" key="8">
    <source>
        <dbReference type="Pfam" id="PF04239"/>
    </source>
</evidence>
<comment type="caution">
    <text evidence="9">The sequence shown here is derived from an EMBL/GenBank/DDBJ whole genome shotgun (WGS) entry which is preliminary data.</text>
</comment>
<comment type="subcellular location">
    <subcellularLocation>
        <location evidence="1">Cell membrane</location>
        <topology evidence="1">Multi-pass membrane protein</topology>
    </subcellularLocation>
</comment>
<dbReference type="GO" id="GO:0005886">
    <property type="term" value="C:plasma membrane"/>
    <property type="evidence" value="ECO:0007669"/>
    <property type="project" value="UniProtKB-SubCell"/>
</dbReference>
<feature type="domain" description="YetF C-terminal" evidence="8">
    <location>
        <begin position="95"/>
        <end position="162"/>
    </location>
</feature>
<dbReference type="PANTHER" id="PTHR34582">
    <property type="entry name" value="UPF0702 TRANSMEMBRANE PROTEIN YCAP"/>
    <property type="match status" value="1"/>
</dbReference>
<feature type="transmembrane region" description="Helical" evidence="7">
    <location>
        <begin position="50"/>
        <end position="68"/>
    </location>
</feature>
<reference evidence="9 10" key="1">
    <citation type="submission" date="2015-01" db="EMBL/GenBank/DDBJ databases">
        <title>Draft genome sequence of Pedobacter sp. NL19 isolated from sludge of an effluent treatment pond in an abandoned uranium mine.</title>
        <authorList>
            <person name="Santos T."/>
            <person name="Caetano T."/>
            <person name="Covas C."/>
            <person name="Cruz A."/>
            <person name="Mendo S."/>
        </authorList>
    </citation>
    <scope>NUCLEOTIDE SEQUENCE [LARGE SCALE GENOMIC DNA]</scope>
    <source>
        <strain evidence="9 10">NL19</strain>
    </source>
</reference>
<feature type="transmembrane region" description="Helical" evidence="7">
    <location>
        <begin position="74"/>
        <end position="92"/>
    </location>
</feature>
<evidence type="ECO:0000256" key="2">
    <source>
        <dbReference type="ARBA" id="ARBA00006448"/>
    </source>
</evidence>
<sequence>MELIVKLFGEDKNLTTLNMSLRAVMVYLILLLLIRISGTRTLAKKTAFDNIIVITVGALLSRVIVGASEFVPTVTAGFSLVVAHRCLAWISLRHPWLDKWIKGSRRLLYKNGIIHHQNLVKSLMSEEDLLESVRTGSNIDTLEKIEEARLERTGEVSIIKNKFITLGS</sequence>
<protein>
    <recommendedName>
        <fullName evidence="8">YetF C-terminal domain-containing protein</fullName>
    </recommendedName>
</protein>
<dbReference type="PANTHER" id="PTHR34582:SF6">
    <property type="entry name" value="UPF0702 TRANSMEMBRANE PROTEIN YCAP"/>
    <property type="match status" value="1"/>
</dbReference>
<evidence type="ECO:0000256" key="1">
    <source>
        <dbReference type="ARBA" id="ARBA00004651"/>
    </source>
</evidence>
<feature type="transmembrane region" description="Helical" evidence="7">
    <location>
        <begin position="20"/>
        <end position="38"/>
    </location>
</feature>
<dbReference type="Gene3D" id="3.30.240.20">
    <property type="entry name" value="bsu07140 like domains"/>
    <property type="match status" value="1"/>
</dbReference>
<dbReference type="InterPro" id="IPR023090">
    <property type="entry name" value="UPF0702_alpha/beta_dom_sf"/>
</dbReference>
<dbReference type="STRING" id="1503925.TH53_09825"/>
<comment type="similarity">
    <text evidence="2">Belongs to the UPF0702 family.</text>
</comment>
<keyword evidence="4 7" id="KW-0812">Transmembrane</keyword>
<dbReference type="InterPro" id="IPR007353">
    <property type="entry name" value="DUF421"/>
</dbReference>
<evidence type="ECO:0000256" key="6">
    <source>
        <dbReference type="ARBA" id="ARBA00023136"/>
    </source>
</evidence>
<evidence type="ECO:0000313" key="9">
    <source>
        <dbReference type="EMBL" id="KIO77358.1"/>
    </source>
</evidence>
<name>A0A0D0F712_9SPHI</name>
<evidence type="ECO:0000313" key="10">
    <source>
        <dbReference type="Proteomes" id="UP000032049"/>
    </source>
</evidence>
<dbReference type="RefSeq" id="WP_041881220.1">
    <property type="nucleotide sequence ID" value="NZ_CP157278.1"/>
</dbReference>